<sequence>MDDKIPGLKAIRGPDGERSPTPPQNVGRSPTPPNLDDPEHPDARKLTTLAGWERRQQNGDYDSVSMSSTLDRGAAAGKRPASENGTMARHAIVPYGGQRRSGSEADVFGPPSPGVPPRFGPPPPHGRPPMPHPHFPFFPPPFMLPPGMRPPLPPPPPHLRGHPHFMPPPFGGPPPPHGARLPPPPPHMRGPPPHPFFHGPHGPFFPPPPPPHMFHSMHMRPRSPAAESGTGPIITSADSMYGTIPRGRAYEEPAYVSGGNGAPEASYAPRGFRHEHYESMDTIRRAQKKGAGSSAASLRGETSSGAAWDAYEAGIYRRPHINEKAFSGTLRSERERESQTVESELRGEARPDTPPVDYEAFEDSTSPRSRKARLLNARPSIKPNYKAQAIFE</sequence>
<reference evidence="2" key="1">
    <citation type="submission" date="2023-06" db="EMBL/GenBank/DDBJ databases">
        <authorList>
            <person name="Delattre M."/>
        </authorList>
    </citation>
    <scope>NUCLEOTIDE SEQUENCE</scope>
    <source>
        <strain evidence="2">AF72</strain>
    </source>
</reference>
<dbReference type="EMBL" id="CATQJA010002654">
    <property type="protein sequence ID" value="CAJ0578520.1"/>
    <property type="molecule type" value="Genomic_DNA"/>
</dbReference>
<dbReference type="AlphaFoldDB" id="A0AA36D030"/>
<comment type="caution">
    <text evidence="2">The sequence shown here is derived from an EMBL/GenBank/DDBJ whole genome shotgun (WGS) entry which is preliminary data.</text>
</comment>
<feature type="compositionally biased region" description="Pro residues" evidence="1">
    <location>
        <begin position="110"/>
        <end position="132"/>
    </location>
</feature>
<evidence type="ECO:0000256" key="1">
    <source>
        <dbReference type="SAM" id="MobiDB-lite"/>
    </source>
</evidence>
<accession>A0AA36D030</accession>
<feature type="non-terminal residue" evidence="2">
    <location>
        <position position="392"/>
    </location>
</feature>
<keyword evidence="3" id="KW-1185">Reference proteome</keyword>
<dbReference type="InterPro" id="IPR051412">
    <property type="entry name" value="Formin_Homology_Diaphanous_sf"/>
</dbReference>
<evidence type="ECO:0000313" key="2">
    <source>
        <dbReference type="EMBL" id="CAJ0578520.1"/>
    </source>
</evidence>
<dbReference type="GO" id="GO:0030041">
    <property type="term" value="P:actin filament polymerization"/>
    <property type="evidence" value="ECO:0007669"/>
    <property type="project" value="TreeGrafter"/>
</dbReference>
<feature type="region of interest" description="Disordered" evidence="1">
    <location>
        <begin position="327"/>
        <end position="373"/>
    </location>
</feature>
<feature type="compositionally biased region" description="Basic and acidic residues" evidence="1">
    <location>
        <begin position="1"/>
        <end position="18"/>
    </location>
</feature>
<protein>
    <submittedName>
        <fullName evidence="2">Uncharacterized protein</fullName>
    </submittedName>
</protein>
<dbReference type="GO" id="GO:0005884">
    <property type="term" value="C:actin filament"/>
    <property type="evidence" value="ECO:0007669"/>
    <property type="project" value="TreeGrafter"/>
</dbReference>
<organism evidence="2 3">
    <name type="scientific">Mesorhabditis spiculigera</name>
    <dbReference type="NCBI Taxonomy" id="96644"/>
    <lineage>
        <taxon>Eukaryota</taxon>
        <taxon>Metazoa</taxon>
        <taxon>Ecdysozoa</taxon>
        <taxon>Nematoda</taxon>
        <taxon>Chromadorea</taxon>
        <taxon>Rhabditida</taxon>
        <taxon>Rhabditina</taxon>
        <taxon>Rhabditomorpha</taxon>
        <taxon>Rhabditoidea</taxon>
        <taxon>Rhabditidae</taxon>
        <taxon>Mesorhabditinae</taxon>
        <taxon>Mesorhabditis</taxon>
    </lineage>
</organism>
<feature type="compositionally biased region" description="Basic and acidic residues" evidence="1">
    <location>
        <begin position="331"/>
        <end position="351"/>
    </location>
</feature>
<feature type="region of interest" description="Disordered" evidence="1">
    <location>
        <begin position="1"/>
        <end position="132"/>
    </location>
</feature>
<dbReference type="PANTHER" id="PTHR45691">
    <property type="entry name" value="PROTEIN DIAPHANOUS"/>
    <property type="match status" value="1"/>
</dbReference>
<feature type="compositionally biased region" description="Polar residues" evidence="1">
    <location>
        <begin position="58"/>
        <end position="70"/>
    </location>
</feature>
<dbReference type="Proteomes" id="UP001177023">
    <property type="component" value="Unassembled WGS sequence"/>
</dbReference>
<dbReference type="PANTHER" id="PTHR45691:SF6">
    <property type="entry name" value="PROTEIN DIAPHANOUS"/>
    <property type="match status" value="1"/>
</dbReference>
<name>A0AA36D030_9BILA</name>
<evidence type="ECO:0000313" key="3">
    <source>
        <dbReference type="Proteomes" id="UP001177023"/>
    </source>
</evidence>
<gene>
    <name evidence="2" type="ORF">MSPICULIGERA_LOCUS16769</name>
</gene>
<proteinExistence type="predicted"/>